<dbReference type="Proteomes" id="UP000505355">
    <property type="component" value="Chromosome"/>
</dbReference>
<reference evidence="2 3" key="1">
    <citation type="submission" date="2020-05" db="EMBL/GenBank/DDBJ databases">
        <title>Mucilaginibacter mali sp. nov.</title>
        <authorList>
            <person name="Kim H.S."/>
            <person name="Lee K.C."/>
            <person name="Suh M.K."/>
            <person name="Kim J.-S."/>
            <person name="Han K.-I."/>
            <person name="Eom M.K."/>
            <person name="Shin Y.K."/>
            <person name="Lee J.-S."/>
        </authorList>
    </citation>
    <scope>NUCLEOTIDE SEQUENCE [LARGE SCALE GENOMIC DNA]</scope>
    <source>
        <strain evidence="2 3">G2-14</strain>
    </source>
</reference>
<keyword evidence="1" id="KW-1133">Transmembrane helix</keyword>
<evidence type="ECO:0000256" key="1">
    <source>
        <dbReference type="SAM" id="Phobius"/>
    </source>
</evidence>
<keyword evidence="3" id="KW-1185">Reference proteome</keyword>
<evidence type="ECO:0000313" key="2">
    <source>
        <dbReference type="EMBL" id="QKJ30324.1"/>
    </source>
</evidence>
<protein>
    <submittedName>
        <fullName evidence="2">Uncharacterized protein</fullName>
    </submittedName>
</protein>
<dbReference type="EMBL" id="CP054139">
    <property type="protein sequence ID" value="QKJ30324.1"/>
    <property type="molecule type" value="Genomic_DNA"/>
</dbReference>
<organism evidence="2 3">
    <name type="scientific">Mucilaginibacter mali</name>
    <dbReference type="NCBI Taxonomy" id="2740462"/>
    <lineage>
        <taxon>Bacteria</taxon>
        <taxon>Pseudomonadati</taxon>
        <taxon>Bacteroidota</taxon>
        <taxon>Sphingobacteriia</taxon>
        <taxon>Sphingobacteriales</taxon>
        <taxon>Sphingobacteriaceae</taxon>
        <taxon>Mucilaginibacter</taxon>
    </lineage>
</organism>
<keyword evidence="1" id="KW-0472">Membrane</keyword>
<accession>A0A7D4QB08</accession>
<sequence length="135" mass="16289">MTIVKSYYYLFYKLYKFFLSHESTKWLADVKAIILLCSLEVWLLFSLNNYFDFLNHHHSKLSFFSLKVVLPLFFVLIIKWILFIKNEDWKGYVQEFDKLPYKKNRKGTWIVFAIVIVSAANFVFSFFLNPPIHLK</sequence>
<dbReference type="KEGG" id="mmab:HQ865_11315"/>
<feature type="transmembrane region" description="Helical" evidence="1">
    <location>
        <begin position="109"/>
        <end position="128"/>
    </location>
</feature>
<gene>
    <name evidence="2" type="ORF">HQ865_11315</name>
</gene>
<dbReference type="AlphaFoldDB" id="A0A7D4QB08"/>
<dbReference type="RefSeq" id="WP_173415005.1">
    <property type="nucleotide sequence ID" value="NZ_CP054139.1"/>
</dbReference>
<feature type="transmembrane region" description="Helical" evidence="1">
    <location>
        <begin position="32"/>
        <end position="51"/>
    </location>
</feature>
<evidence type="ECO:0000313" key="3">
    <source>
        <dbReference type="Proteomes" id="UP000505355"/>
    </source>
</evidence>
<keyword evidence="1" id="KW-0812">Transmembrane</keyword>
<name>A0A7D4QB08_9SPHI</name>
<proteinExistence type="predicted"/>
<feature type="transmembrane region" description="Helical" evidence="1">
    <location>
        <begin position="63"/>
        <end position="83"/>
    </location>
</feature>